<dbReference type="Pfam" id="PF00564">
    <property type="entry name" value="PB1"/>
    <property type="match status" value="1"/>
</dbReference>
<dbReference type="Gene3D" id="3.10.20.90">
    <property type="entry name" value="Phosphatidylinositol 3-kinase Catalytic Subunit, Chain A, domain 1"/>
    <property type="match status" value="1"/>
</dbReference>
<accession>A0A1X2HPL6</accession>
<dbReference type="EMBL" id="MCGN01000002">
    <property type="protein sequence ID" value="ORZ00836.1"/>
    <property type="molecule type" value="Genomic_DNA"/>
</dbReference>
<dbReference type="OMA" id="TINDHRR"/>
<evidence type="ECO:0000256" key="4">
    <source>
        <dbReference type="ARBA" id="ARBA00022490"/>
    </source>
</evidence>
<protein>
    <recommendedName>
        <fullName evidence="9">PB1 domain-containing protein</fullName>
    </recommendedName>
</protein>
<evidence type="ECO:0000256" key="6">
    <source>
        <dbReference type="ARBA" id="ARBA00022803"/>
    </source>
</evidence>
<dbReference type="STRING" id="13706.A0A1X2HPL6"/>
<evidence type="ECO:0000256" key="8">
    <source>
        <dbReference type="SAM" id="MobiDB-lite"/>
    </source>
</evidence>
<dbReference type="InterPro" id="IPR011990">
    <property type="entry name" value="TPR-like_helical_dom_sf"/>
</dbReference>
<proteinExistence type="inferred from homology"/>
<dbReference type="Proteomes" id="UP000242180">
    <property type="component" value="Unassembled WGS sequence"/>
</dbReference>
<dbReference type="InterPro" id="IPR051864">
    <property type="entry name" value="NCF2_NOXA1"/>
</dbReference>
<sequence>MELKQYEIQQWSKGCTAFDNRDYDLALRTFMRIGDNAKMHFNIGLIFGTINDHRRSLAAFNKALSLDPFYAVASFQKGVSHFLMGDLVSACEDFDQAHQKLRGNTIINYHQLGLPFRLYECEVLFNRGICQLHLGKIDAGLTDLYFAQKKKMSREHVVVDQAVRDRGKGYSVFSIPPGILYRPPEYKIHGLLHIDENDFVLSFEDGTYRRRLRNNSFLLPTGPGGREGSAAASYRQEDPVTQDTDGRHPRHEQDEWPHAQTTATTIAARPYRYCKQEHEPASPQSIDSMDDPLPPIIKKPETPAMFTDEYTWKVARHRCTSNSISIHTNNKDSGKTSMVTPTYATNNSMDNRKMDDGYVPSPSYDDEEDPNAMQSMLDEELDRILAALTTNQDIPVGAIPGLHKAPALPAATTGGWRAETPAGREDAVEASVAGAKVKPDLPQQHNNKTLKTAHTSKLKLKVHFHDTRALLMPSNITFADLMTRIHEKFDVPLSVPLRLQYKDDEQQHVLMIDQEDLIMARRIYRLRNKSSMGDEKLELWCST</sequence>
<keyword evidence="5" id="KW-0677">Repeat</keyword>
<dbReference type="InParanoid" id="A0A1X2HPL6"/>
<dbReference type="Pfam" id="PF13181">
    <property type="entry name" value="TPR_8"/>
    <property type="match status" value="1"/>
</dbReference>
<dbReference type="CDD" id="cd05992">
    <property type="entry name" value="PB1"/>
    <property type="match status" value="1"/>
</dbReference>
<dbReference type="SMART" id="SM00028">
    <property type="entry name" value="TPR"/>
    <property type="match status" value="3"/>
</dbReference>
<evidence type="ECO:0000256" key="2">
    <source>
        <dbReference type="ARBA" id="ARBA00008051"/>
    </source>
</evidence>
<dbReference type="SMART" id="SM00666">
    <property type="entry name" value="PB1"/>
    <property type="match status" value="1"/>
</dbReference>
<reference evidence="10 11" key="1">
    <citation type="submission" date="2016-07" db="EMBL/GenBank/DDBJ databases">
        <title>Pervasive Adenine N6-methylation of Active Genes in Fungi.</title>
        <authorList>
            <consortium name="DOE Joint Genome Institute"/>
            <person name="Mondo S.J."/>
            <person name="Dannebaum R.O."/>
            <person name="Kuo R.C."/>
            <person name="Labutti K."/>
            <person name="Haridas S."/>
            <person name="Kuo A."/>
            <person name="Salamov A."/>
            <person name="Ahrendt S.R."/>
            <person name="Lipzen A."/>
            <person name="Sullivan W."/>
            <person name="Andreopoulos W.B."/>
            <person name="Clum A."/>
            <person name="Lindquist E."/>
            <person name="Daum C."/>
            <person name="Ramamoorthy G.K."/>
            <person name="Gryganskyi A."/>
            <person name="Culley D."/>
            <person name="Magnuson J.K."/>
            <person name="James T.Y."/>
            <person name="O'Malley M.A."/>
            <person name="Stajich J.E."/>
            <person name="Spatafora J.W."/>
            <person name="Visel A."/>
            <person name="Grigoriev I.V."/>
        </authorList>
    </citation>
    <scope>NUCLEOTIDE SEQUENCE [LARGE SCALE GENOMIC DNA]</scope>
    <source>
        <strain evidence="10 11">NRRL 2496</strain>
    </source>
</reference>
<comment type="similarity">
    <text evidence="2">Belongs to the NCF2/NOXA1 family.</text>
</comment>
<dbReference type="PROSITE" id="PS50005">
    <property type="entry name" value="TPR"/>
    <property type="match status" value="1"/>
</dbReference>
<dbReference type="SUPFAM" id="SSF54277">
    <property type="entry name" value="CAD &amp; PB1 domains"/>
    <property type="match status" value="1"/>
</dbReference>
<comment type="caution">
    <text evidence="10">The sequence shown here is derived from an EMBL/GenBank/DDBJ whole genome shotgun (WGS) entry which is preliminary data.</text>
</comment>
<dbReference type="GO" id="GO:0005737">
    <property type="term" value="C:cytoplasm"/>
    <property type="evidence" value="ECO:0007669"/>
    <property type="project" value="UniProtKB-SubCell"/>
</dbReference>
<dbReference type="PROSITE" id="PS51745">
    <property type="entry name" value="PB1"/>
    <property type="match status" value="1"/>
</dbReference>
<keyword evidence="3" id="KW-0728">SH3 domain</keyword>
<comment type="subcellular location">
    <subcellularLocation>
        <location evidence="1">Cytoplasm</location>
    </subcellularLocation>
</comment>
<keyword evidence="4" id="KW-0963">Cytoplasm</keyword>
<dbReference type="FunFam" id="1.25.40.10:FF:000017">
    <property type="entry name" value="NADPH oxidase regulator NoxR"/>
    <property type="match status" value="1"/>
</dbReference>
<evidence type="ECO:0000256" key="7">
    <source>
        <dbReference type="PROSITE-ProRule" id="PRU00339"/>
    </source>
</evidence>
<dbReference type="SUPFAM" id="SSF48452">
    <property type="entry name" value="TPR-like"/>
    <property type="match status" value="1"/>
</dbReference>
<dbReference type="PANTHER" id="PTHR15175:SF0">
    <property type="entry name" value="SH3 DOMAIN-CONTAINING PROTEIN C23A1.17"/>
    <property type="match status" value="1"/>
</dbReference>
<evidence type="ECO:0000256" key="1">
    <source>
        <dbReference type="ARBA" id="ARBA00004496"/>
    </source>
</evidence>
<dbReference type="Gene3D" id="1.25.40.10">
    <property type="entry name" value="Tetratricopeptide repeat domain"/>
    <property type="match status" value="1"/>
</dbReference>
<dbReference type="OrthoDB" id="9450131at2759"/>
<evidence type="ECO:0000256" key="5">
    <source>
        <dbReference type="ARBA" id="ARBA00022737"/>
    </source>
</evidence>
<evidence type="ECO:0000313" key="10">
    <source>
        <dbReference type="EMBL" id="ORZ00836.1"/>
    </source>
</evidence>
<feature type="domain" description="PB1" evidence="9">
    <location>
        <begin position="457"/>
        <end position="531"/>
    </location>
</feature>
<organism evidence="10 11">
    <name type="scientific">Syncephalastrum racemosum</name>
    <name type="common">Filamentous fungus</name>
    <dbReference type="NCBI Taxonomy" id="13706"/>
    <lineage>
        <taxon>Eukaryota</taxon>
        <taxon>Fungi</taxon>
        <taxon>Fungi incertae sedis</taxon>
        <taxon>Mucoromycota</taxon>
        <taxon>Mucoromycotina</taxon>
        <taxon>Mucoromycetes</taxon>
        <taxon>Mucorales</taxon>
        <taxon>Syncephalastraceae</taxon>
        <taxon>Syncephalastrum</taxon>
    </lineage>
</organism>
<dbReference type="InterPro" id="IPR053793">
    <property type="entry name" value="PB1-like"/>
</dbReference>
<evidence type="ECO:0000256" key="3">
    <source>
        <dbReference type="ARBA" id="ARBA00022443"/>
    </source>
</evidence>
<dbReference type="AlphaFoldDB" id="A0A1X2HPL6"/>
<gene>
    <name evidence="10" type="ORF">BCR43DRAFT_485879</name>
</gene>
<dbReference type="InterPro" id="IPR019734">
    <property type="entry name" value="TPR_rpt"/>
</dbReference>
<dbReference type="InterPro" id="IPR000270">
    <property type="entry name" value="PB1_dom"/>
</dbReference>
<dbReference type="PANTHER" id="PTHR15175">
    <property type="entry name" value="NEUTROPHIL CYTOSOLIC FACTOR 2, NEUTROPHIL NADPH OXIDASE FACTOR 2"/>
    <property type="match status" value="1"/>
</dbReference>
<name>A0A1X2HPL6_SYNRA</name>
<feature type="repeat" description="TPR" evidence="7">
    <location>
        <begin position="37"/>
        <end position="70"/>
    </location>
</feature>
<feature type="compositionally biased region" description="Basic and acidic residues" evidence="8">
    <location>
        <begin position="244"/>
        <end position="257"/>
    </location>
</feature>
<feature type="region of interest" description="Disordered" evidence="8">
    <location>
        <begin position="215"/>
        <end position="262"/>
    </location>
</feature>
<evidence type="ECO:0000313" key="11">
    <source>
        <dbReference type="Proteomes" id="UP000242180"/>
    </source>
</evidence>
<evidence type="ECO:0000259" key="9">
    <source>
        <dbReference type="PROSITE" id="PS51745"/>
    </source>
</evidence>
<keyword evidence="6 7" id="KW-0802">TPR repeat</keyword>
<keyword evidence="11" id="KW-1185">Reference proteome</keyword>